<comment type="caution">
    <text evidence="6">The sequence shown here is derived from an EMBL/GenBank/DDBJ whole genome shotgun (WGS) entry which is preliminary data.</text>
</comment>
<dbReference type="Proteomes" id="UP000282378">
    <property type="component" value="Unassembled WGS sequence"/>
</dbReference>
<dbReference type="PROSITE" id="PS50931">
    <property type="entry name" value="HTH_LYSR"/>
    <property type="match status" value="1"/>
</dbReference>
<keyword evidence="3 6" id="KW-0238">DNA-binding</keyword>
<gene>
    <name evidence="6" type="ORF">APX70_02720</name>
</gene>
<sequence length="314" mass="34525">MRSMSVTLRHIEVFRAVMTSGSVTEAANMLNTSQPTVSRELARFELLTQLTLFDRVRGRLRPTAQALSLFEEVQRAYFGLGRILSTAASLREFEHGQLSIACLPVFSQSLLPKACQRFFAQFPKASMSITPQESPLLEEWLSAQRYDLGLTEVASAPPGTELVPLMVVDEVCVLPVGHPLLAKQVLAPEDFASKPFISLSSLDSYRQQIDEIFRLAQVERQMVLDTHSAASVCAMVRERIGLAIVNPLTALDFVGQGLEIRPFTASIPFTVSLVKPLHRPASRLVGLFEEALREQASIVEARLAAINVPIAAGP</sequence>
<keyword evidence="4" id="KW-0804">Transcription</keyword>
<name>A0A3M2VUU5_PSEYM</name>
<dbReference type="SUPFAM" id="SSF53850">
    <property type="entry name" value="Periplasmic binding protein-like II"/>
    <property type="match status" value="1"/>
</dbReference>
<dbReference type="Gene3D" id="3.40.190.290">
    <property type="match status" value="1"/>
</dbReference>
<dbReference type="SUPFAM" id="SSF46785">
    <property type="entry name" value="Winged helix' DNA-binding domain"/>
    <property type="match status" value="1"/>
</dbReference>
<evidence type="ECO:0000259" key="5">
    <source>
        <dbReference type="PROSITE" id="PS50931"/>
    </source>
</evidence>
<dbReference type="Pfam" id="PF00126">
    <property type="entry name" value="HTH_1"/>
    <property type="match status" value="1"/>
</dbReference>
<dbReference type="InterPro" id="IPR036388">
    <property type="entry name" value="WH-like_DNA-bd_sf"/>
</dbReference>
<comment type="similarity">
    <text evidence="1">Belongs to the LysR transcriptional regulatory family.</text>
</comment>
<evidence type="ECO:0000313" key="6">
    <source>
        <dbReference type="EMBL" id="RML43021.1"/>
    </source>
</evidence>
<evidence type="ECO:0000256" key="2">
    <source>
        <dbReference type="ARBA" id="ARBA00023015"/>
    </source>
</evidence>
<proteinExistence type="inferred from homology"/>
<dbReference type="InterPro" id="IPR000847">
    <property type="entry name" value="LysR_HTH_N"/>
</dbReference>
<dbReference type="GO" id="GO:0003700">
    <property type="term" value="F:DNA-binding transcription factor activity"/>
    <property type="evidence" value="ECO:0007669"/>
    <property type="project" value="InterPro"/>
</dbReference>
<dbReference type="Gene3D" id="1.10.10.10">
    <property type="entry name" value="Winged helix-like DNA-binding domain superfamily/Winged helix DNA-binding domain"/>
    <property type="match status" value="1"/>
</dbReference>
<reference evidence="6 7" key="1">
    <citation type="submission" date="2018-08" db="EMBL/GenBank/DDBJ databases">
        <title>Recombination of ecologically and evolutionarily significant loci maintains genetic cohesion in the Pseudomonas syringae species complex.</title>
        <authorList>
            <person name="Dillon M."/>
            <person name="Thakur S."/>
            <person name="Almeida R.N.D."/>
            <person name="Weir B.S."/>
            <person name="Guttman D.S."/>
        </authorList>
    </citation>
    <scope>NUCLEOTIDE SEQUENCE [LARGE SCALE GENOMIC DNA]</scope>
    <source>
        <strain evidence="6 7">88_10</strain>
    </source>
</reference>
<organism evidence="6 7">
    <name type="scientific">Pseudomonas syringae pv. maculicola</name>
    <dbReference type="NCBI Taxonomy" id="59511"/>
    <lineage>
        <taxon>Bacteria</taxon>
        <taxon>Pseudomonadati</taxon>
        <taxon>Pseudomonadota</taxon>
        <taxon>Gammaproteobacteria</taxon>
        <taxon>Pseudomonadales</taxon>
        <taxon>Pseudomonadaceae</taxon>
        <taxon>Pseudomonas</taxon>
    </lineage>
</organism>
<evidence type="ECO:0000256" key="1">
    <source>
        <dbReference type="ARBA" id="ARBA00009437"/>
    </source>
</evidence>
<dbReference type="EMBL" id="RBNL01003877">
    <property type="protein sequence ID" value="RML43021.1"/>
    <property type="molecule type" value="Genomic_DNA"/>
</dbReference>
<dbReference type="NCBIfam" id="NF008239">
    <property type="entry name" value="PRK11013.1"/>
    <property type="match status" value="1"/>
</dbReference>
<dbReference type="InterPro" id="IPR005119">
    <property type="entry name" value="LysR_subst-bd"/>
</dbReference>
<feature type="domain" description="HTH lysR-type" evidence="5">
    <location>
        <begin position="6"/>
        <end position="63"/>
    </location>
</feature>
<protein>
    <submittedName>
        <fullName evidence="6">DNA-binding transcriptional regulator LysR</fullName>
    </submittedName>
</protein>
<dbReference type="GO" id="GO:0010628">
    <property type="term" value="P:positive regulation of gene expression"/>
    <property type="evidence" value="ECO:0007669"/>
    <property type="project" value="TreeGrafter"/>
</dbReference>
<dbReference type="InterPro" id="IPR036390">
    <property type="entry name" value="WH_DNA-bd_sf"/>
</dbReference>
<accession>A0A3M2VUU5</accession>
<dbReference type="PANTHER" id="PTHR30427">
    <property type="entry name" value="TRANSCRIPTIONAL ACTIVATOR PROTEIN LYSR"/>
    <property type="match status" value="1"/>
</dbReference>
<evidence type="ECO:0000313" key="7">
    <source>
        <dbReference type="Proteomes" id="UP000282378"/>
    </source>
</evidence>
<dbReference type="Pfam" id="PF03466">
    <property type="entry name" value="LysR_substrate"/>
    <property type="match status" value="1"/>
</dbReference>
<dbReference type="AlphaFoldDB" id="A0A3M2VUU5"/>
<keyword evidence="2" id="KW-0805">Transcription regulation</keyword>
<evidence type="ECO:0000256" key="4">
    <source>
        <dbReference type="ARBA" id="ARBA00023163"/>
    </source>
</evidence>
<dbReference type="GO" id="GO:0009089">
    <property type="term" value="P:lysine biosynthetic process via diaminopimelate"/>
    <property type="evidence" value="ECO:0007669"/>
    <property type="project" value="TreeGrafter"/>
</dbReference>
<evidence type="ECO:0000256" key="3">
    <source>
        <dbReference type="ARBA" id="ARBA00023125"/>
    </source>
</evidence>
<dbReference type="GO" id="GO:0043565">
    <property type="term" value="F:sequence-specific DNA binding"/>
    <property type="evidence" value="ECO:0007669"/>
    <property type="project" value="TreeGrafter"/>
</dbReference>
<dbReference type="PANTHER" id="PTHR30427:SF1">
    <property type="entry name" value="TRANSCRIPTIONAL ACTIVATOR PROTEIN LYSR"/>
    <property type="match status" value="1"/>
</dbReference>